<evidence type="ECO:0000259" key="3">
    <source>
        <dbReference type="SMART" id="SM01027"/>
    </source>
</evidence>
<accession>A0A6B3LZM9</accession>
<dbReference type="SMART" id="SM00849">
    <property type="entry name" value="Lactamase_B"/>
    <property type="match status" value="1"/>
</dbReference>
<dbReference type="Pfam" id="PF10996">
    <property type="entry name" value="Beta-Casp"/>
    <property type="match status" value="1"/>
</dbReference>
<dbReference type="Gene3D" id="3.60.15.10">
    <property type="entry name" value="Ribonuclease Z/Hydroxyacylglutathione hydrolase-like"/>
    <property type="match status" value="1"/>
</dbReference>
<dbReference type="InterPro" id="IPR050698">
    <property type="entry name" value="MBL"/>
</dbReference>
<dbReference type="PANTHER" id="PTHR11203:SF37">
    <property type="entry name" value="INTEGRATOR COMPLEX SUBUNIT 11"/>
    <property type="match status" value="1"/>
</dbReference>
<dbReference type="CDD" id="cd16295">
    <property type="entry name" value="TTHA0252-CPSF-like_MBL-fold"/>
    <property type="match status" value="1"/>
</dbReference>
<dbReference type="Pfam" id="PF07521">
    <property type="entry name" value="RMMBL"/>
    <property type="match status" value="1"/>
</dbReference>
<proteinExistence type="predicted"/>
<dbReference type="GO" id="GO:0004521">
    <property type="term" value="F:RNA endonuclease activity"/>
    <property type="evidence" value="ECO:0007669"/>
    <property type="project" value="TreeGrafter"/>
</dbReference>
<reference evidence="4 5" key="1">
    <citation type="submission" date="2020-02" db="EMBL/GenBank/DDBJ databases">
        <authorList>
            <person name="Kim M.K."/>
        </authorList>
    </citation>
    <scope>NUCLEOTIDE SEQUENCE [LARGE SCALE GENOMIC DNA]</scope>
    <source>
        <strain evidence="4 5">BT327</strain>
    </source>
</reference>
<dbReference type="PANTHER" id="PTHR11203">
    <property type="entry name" value="CLEAVAGE AND POLYADENYLATION SPECIFICITY FACTOR FAMILY MEMBER"/>
    <property type="match status" value="1"/>
</dbReference>
<feature type="domain" description="Metallo-beta-lactamase" evidence="2">
    <location>
        <begin position="20"/>
        <end position="228"/>
    </location>
</feature>
<feature type="domain" description="Beta-Casp" evidence="3">
    <location>
        <begin position="254"/>
        <end position="373"/>
    </location>
</feature>
<keyword evidence="1 4" id="KW-0378">Hydrolase</keyword>
<dbReference type="EMBL" id="JAAGWD010000006">
    <property type="protein sequence ID" value="NEM98954.1"/>
    <property type="molecule type" value="Genomic_DNA"/>
</dbReference>
<comment type="caution">
    <text evidence="4">The sequence shown here is derived from an EMBL/GenBank/DDBJ whole genome shotgun (WGS) entry which is preliminary data.</text>
</comment>
<dbReference type="SMART" id="SM01027">
    <property type="entry name" value="Beta-Casp"/>
    <property type="match status" value="1"/>
</dbReference>
<gene>
    <name evidence="4" type="ORF">GXP69_14720</name>
</gene>
<dbReference type="SUPFAM" id="SSF56281">
    <property type="entry name" value="Metallo-hydrolase/oxidoreductase"/>
    <property type="match status" value="1"/>
</dbReference>
<dbReference type="Gene3D" id="3.40.50.10890">
    <property type="match status" value="1"/>
</dbReference>
<evidence type="ECO:0000313" key="5">
    <source>
        <dbReference type="Proteomes" id="UP000474777"/>
    </source>
</evidence>
<dbReference type="Proteomes" id="UP000474777">
    <property type="component" value="Unassembled WGS sequence"/>
</dbReference>
<evidence type="ECO:0000259" key="2">
    <source>
        <dbReference type="SMART" id="SM00849"/>
    </source>
</evidence>
<dbReference type="InterPro" id="IPR011108">
    <property type="entry name" value="RMMBL"/>
</dbReference>
<dbReference type="GO" id="GO:0016787">
    <property type="term" value="F:hydrolase activity"/>
    <property type="evidence" value="ECO:0007669"/>
    <property type="project" value="UniProtKB-KW"/>
</dbReference>
<organism evidence="4 5">
    <name type="scientific">Pontibacter burrus</name>
    <dbReference type="NCBI Taxonomy" id="2704466"/>
    <lineage>
        <taxon>Bacteria</taxon>
        <taxon>Pseudomonadati</taxon>
        <taxon>Bacteroidota</taxon>
        <taxon>Cytophagia</taxon>
        <taxon>Cytophagales</taxon>
        <taxon>Hymenobacteraceae</taxon>
        <taxon>Pontibacter</taxon>
    </lineage>
</organism>
<dbReference type="InterPro" id="IPR036866">
    <property type="entry name" value="RibonucZ/Hydroxyglut_hydro"/>
</dbReference>
<evidence type="ECO:0000313" key="4">
    <source>
        <dbReference type="EMBL" id="NEM98954.1"/>
    </source>
</evidence>
<dbReference type="RefSeq" id="WP_163915837.1">
    <property type="nucleotide sequence ID" value="NZ_JAAGWD010000006.1"/>
</dbReference>
<dbReference type="InterPro" id="IPR022712">
    <property type="entry name" value="Beta_Casp"/>
</dbReference>
<dbReference type="AlphaFoldDB" id="A0A6B3LZM9"/>
<sequence>MTSEPSPVQLTFLGGAGTVTGSKILLKTARHQVLIDCGMFQGLKQLRLLNWQKLPLNPDELDAILLTHGHLDHCGYLPVFVKNGYTGPIHSTHPTRDITNIILNDSARIQMEDAAEANRGGYSVHHPAKPLYNLDDVARTMPLFETHNYGEWVILNEDFKFCFRNSGHILGSAVVELKCQGRTFVFSGDIGQRQPLLMDPPLRLREADYVIMESTYGDRLHPDLSPYQQLQEVVEHTYAKGGTLVIPSFAVERAQELLLILNTLREEKSIPALPIYLDTPMGIDVTDLYLTYHKWHNLTRAETETMMRNVHIIRDFEHTQHVLDTHGPKIVIAGSGMVTGGRVLYYLERLLGDARNTVLLVGFQAPGTRGSLLRSGADEIKIHGNYYKVHAEVQQISSMSAHGDQADLLWWLEGFKKAPMQVFLNHGEAQASEALRMKIKDKFKWPVTIAEMGTTYYL</sequence>
<evidence type="ECO:0000256" key="1">
    <source>
        <dbReference type="ARBA" id="ARBA00022801"/>
    </source>
</evidence>
<dbReference type="Pfam" id="PF00753">
    <property type="entry name" value="Lactamase_B"/>
    <property type="match status" value="1"/>
</dbReference>
<name>A0A6B3LZM9_9BACT</name>
<protein>
    <submittedName>
        <fullName evidence="4">MBL fold metallo-hydrolase</fullName>
    </submittedName>
</protein>
<keyword evidence="5" id="KW-1185">Reference proteome</keyword>
<dbReference type="InterPro" id="IPR001279">
    <property type="entry name" value="Metallo-B-lactamas"/>
</dbReference>